<gene>
    <name evidence="1" type="ORF">HYPSUDRAFT_35438</name>
</gene>
<reference evidence="2" key="1">
    <citation type="submission" date="2014-04" db="EMBL/GenBank/DDBJ databases">
        <title>Evolutionary Origins and Diversification of the Mycorrhizal Mutualists.</title>
        <authorList>
            <consortium name="DOE Joint Genome Institute"/>
            <consortium name="Mycorrhizal Genomics Consortium"/>
            <person name="Kohler A."/>
            <person name="Kuo A."/>
            <person name="Nagy L.G."/>
            <person name="Floudas D."/>
            <person name="Copeland A."/>
            <person name="Barry K.W."/>
            <person name="Cichocki N."/>
            <person name="Veneault-Fourrey C."/>
            <person name="LaButti K."/>
            <person name="Lindquist E.A."/>
            <person name="Lipzen A."/>
            <person name="Lundell T."/>
            <person name="Morin E."/>
            <person name="Murat C."/>
            <person name="Riley R."/>
            <person name="Ohm R."/>
            <person name="Sun H."/>
            <person name="Tunlid A."/>
            <person name="Henrissat B."/>
            <person name="Grigoriev I.V."/>
            <person name="Hibbett D.S."/>
            <person name="Martin F."/>
        </authorList>
    </citation>
    <scope>NUCLEOTIDE SEQUENCE [LARGE SCALE GENOMIC DNA]</scope>
    <source>
        <strain evidence="2">FD-334 SS-4</strain>
    </source>
</reference>
<keyword evidence="2" id="KW-1185">Reference proteome</keyword>
<evidence type="ECO:0000313" key="1">
    <source>
        <dbReference type="EMBL" id="KJA27529.1"/>
    </source>
</evidence>
<organism evidence="1 2">
    <name type="scientific">Hypholoma sublateritium (strain FD-334 SS-4)</name>
    <dbReference type="NCBI Taxonomy" id="945553"/>
    <lineage>
        <taxon>Eukaryota</taxon>
        <taxon>Fungi</taxon>
        <taxon>Dikarya</taxon>
        <taxon>Basidiomycota</taxon>
        <taxon>Agaricomycotina</taxon>
        <taxon>Agaricomycetes</taxon>
        <taxon>Agaricomycetidae</taxon>
        <taxon>Agaricales</taxon>
        <taxon>Agaricineae</taxon>
        <taxon>Strophariaceae</taxon>
        <taxon>Hypholoma</taxon>
    </lineage>
</organism>
<accession>A0A0D2P9C3</accession>
<dbReference type="AlphaFoldDB" id="A0A0D2P9C3"/>
<proteinExistence type="predicted"/>
<evidence type="ECO:0000313" key="2">
    <source>
        <dbReference type="Proteomes" id="UP000054270"/>
    </source>
</evidence>
<sequence length="85" mass="9570">MGRSNQVLLTMVLSYLNARKPPTCPLPVIALRHPIAQISLLPAARHFMRYKTGLRVLHPIHQILLAFSSSYSNTRRAHAHPLPVI</sequence>
<dbReference type="EMBL" id="KN817524">
    <property type="protein sequence ID" value="KJA27529.1"/>
    <property type="molecule type" value="Genomic_DNA"/>
</dbReference>
<dbReference type="Proteomes" id="UP000054270">
    <property type="component" value="Unassembled WGS sequence"/>
</dbReference>
<name>A0A0D2P9C3_HYPSF</name>
<protein>
    <submittedName>
        <fullName evidence="1">Uncharacterized protein</fullName>
    </submittedName>
</protein>